<evidence type="ECO:0000313" key="1">
    <source>
        <dbReference type="EMBL" id="AAY49470.1"/>
    </source>
</evidence>
<dbReference type="KEGG" id="xcb:XC_2420"/>
<gene>
    <name evidence="1" type="ordered locus">XC_2420</name>
</gene>
<dbReference type="Proteomes" id="UP000000420">
    <property type="component" value="Chromosome"/>
</dbReference>
<dbReference type="HOGENOM" id="CLU_2222176_0_0_6"/>
<accession>A0A0H2X873</accession>
<evidence type="ECO:0000313" key="2">
    <source>
        <dbReference type="Proteomes" id="UP000000420"/>
    </source>
</evidence>
<sequence length="106" mass="12209">MSIQPKSPHRHSDKLLPTLNEWGTPNLALIIKYNKTAFRRLFSKNKHYEKLTSDENRKRTKAPPRKGLAQLIRLIFKMLLSLIRLNHSDTEASAKSIISIFLSLTA</sequence>
<reference evidence="1 2" key="1">
    <citation type="journal article" date="2005" name="Genome Res.">
        <title>Comparative and functional genomic analyses of the pathogenicity of phytopathogen Xanthomonas campestris pv. campestris.</title>
        <authorList>
            <person name="Qian W."/>
            <person name="Jia Y."/>
            <person name="Ren S.X."/>
            <person name="He Y.Q."/>
            <person name="Feng J.X."/>
            <person name="Lu L.F."/>
            <person name="Sun Q."/>
            <person name="Ying G."/>
            <person name="Tang D.J."/>
            <person name="Tang H."/>
            <person name="Wu W."/>
            <person name="Hao P."/>
            <person name="Wang L."/>
            <person name="Jiang B.L."/>
            <person name="Zeng S."/>
            <person name="Gu W.Y."/>
            <person name="Lu G."/>
            <person name="Rong L."/>
            <person name="Tian Y."/>
            <person name="Yao Z."/>
            <person name="Fu G."/>
            <person name="Chen B."/>
            <person name="Fang R."/>
            <person name="Qiang B."/>
            <person name="Chen Z."/>
            <person name="Zhao G.P."/>
            <person name="Tang J.L."/>
            <person name="He C."/>
        </authorList>
    </citation>
    <scope>NUCLEOTIDE SEQUENCE [LARGE SCALE GENOMIC DNA]</scope>
    <source>
        <strain evidence="1 2">8004</strain>
    </source>
</reference>
<organism evidence="1 2">
    <name type="scientific">Xanthomonas campestris pv. campestris (strain 8004)</name>
    <dbReference type="NCBI Taxonomy" id="314565"/>
    <lineage>
        <taxon>Bacteria</taxon>
        <taxon>Pseudomonadati</taxon>
        <taxon>Pseudomonadota</taxon>
        <taxon>Gammaproteobacteria</taxon>
        <taxon>Lysobacterales</taxon>
        <taxon>Lysobacteraceae</taxon>
        <taxon>Xanthomonas</taxon>
    </lineage>
</organism>
<dbReference type="EMBL" id="CP000050">
    <property type="protein sequence ID" value="AAY49470.1"/>
    <property type="molecule type" value="Genomic_DNA"/>
</dbReference>
<name>A0A0H2X873_XANC8</name>
<protein>
    <submittedName>
        <fullName evidence="1">Uncharacterized protein</fullName>
    </submittedName>
</protein>
<dbReference type="AlphaFoldDB" id="A0A0H2X873"/>
<proteinExistence type="predicted"/>